<organism evidence="4 5">
    <name type="scientific">Paenibacillus artemisiicola</name>
    <dbReference type="NCBI Taxonomy" id="1172618"/>
    <lineage>
        <taxon>Bacteria</taxon>
        <taxon>Bacillati</taxon>
        <taxon>Bacillota</taxon>
        <taxon>Bacilli</taxon>
        <taxon>Bacillales</taxon>
        <taxon>Paenibacillaceae</taxon>
        <taxon>Paenibacillus</taxon>
    </lineage>
</organism>
<gene>
    <name evidence="4" type="ORF">I8J29_24520</name>
</gene>
<dbReference type="Gene3D" id="3.30.1370.220">
    <property type="match status" value="1"/>
</dbReference>
<comment type="similarity">
    <text evidence="1">Belongs to the myoviridae tail sheath protein family.</text>
</comment>
<reference evidence="4 5" key="1">
    <citation type="submission" date="2021-03" db="EMBL/GenBank/DDBJ databases">
        <title>Paenibacillus artemisicola MWE-103 whole genome sequence.</title>
        <authorList>
            <person name="Ham Y.J."/>
        </authorList>
    </citation>
    <scope>NUCLEOTIDE SEQUENCE [LARGE SCALE GENOMIC DNA]</scope>
    <source>
        <strain evidence="4 5">MWE-103</strain>
    </source>
</reference>
<protein>
    <submittedName>
        <fullName evidence="4">Phage tail sheath protein</fullName>
    </submittedName>
</protein>
<dbReference type="Gene3D" id="3.40.50.11790">
    <property type="match status" value="1"/>
</dbReference>
<dbReference type="Pfam" id="PF04984">
    <property type="entry name" value="Phage_sheath_1"/>
    <property type="match status" value="1"/>
</dbReference>
<evidence type="ECO:0000259" key="2">
    <source>
        <dbReference type="Pfam" id="PF04984"/>
    </source>
</evidence>
<keyword evidence="5" id="KW-1185">Reference proteome</keyword>
<dbReference type="Proteomes" id="UP000670947">
    <property type="component" value="Unassembled WGS sequence"/>
</dbReference>
<accession>A0ABS3WGB4</accession>
<name>A0ABS3WGB4_9BACL</name>
<proteinExistence type="inferred from homology"/>
<feature type="domain" description="Tail sheath protein C-terminal" evidence="3">
    <location>
        <begin position="235"/>
        <end position="358"/>
    </location>
</feature>
<sequence>MTIGLPTIDVQFKKLAQTVIARSSAQIAVLIVKDNTDATHAVKEYSSPLDIDAAKFTAANVKYIKDVLAGGGSKVIVVPVATASTAAVADAVAAIGSRKFNWIGLAEGDADEQNDLVTFAKLPASIKKGIKAVVYQAADPDSSRIVNFTNEDVTYAGGTTVTGEKYIARLLGVLTGLPLTQSSTYLELSELVGVTEPADLDTAIGDGELVLFNDDGKIRIARGVNSLVTLTPGVTDDFKKIVIVETMDLMKADIAASFKDSYLGKFKNKYDNQVLFISAVNAYFASLAADSLLDDAFANKADVNVAQQRAAWVQSGKAEAAGWDDQMVKNNAFGSSVFLGGNVKIPDAMEDLSFEIYLQ</sequence>
<comment type="caution">
    <text evidence="4">The sequence shown here is derived from an EMBL/GenBank/DDBJ whole genome shotgun (WGS) entry which is preliminary data.</text>
</comment>
<feature type="domain" description="Tail sheath protein subtilisin-like" evidence="2">
    <location>
        <begin position="82"/>
        <end position="226"/>
    </location>
</feature>
<dbReference type="Pfam" id="PF17482">
    <property type="entry name" value="Phage_sheath_1C"/>
    <property type="match status" value="1"/>
</dbReference>
<evidence type="ECO:0000313" key="4">
    <source>
        <dbReference type="EMBL" id="MBO7747354.1"/>
    </source>
</evidence>
<dbReference type="EMBL" id="JAGGDJ010000032">
    <property type="protein sequence ID" value="MBO7747354.1"/>
    <property type="molecule type" value="Genomic_DNA"/>
</dbReference>
<dbReference type="InterPro" id="IPR035089">
    <property type="entry name" value="Phage_sheath_subtilisin"/>
</dbReference>
<dbReference type="RefSeq" id="WP_208850058.1">
    <property type="nucleotide sequence ID" value="NZ_JAGGDJ010000032.1"/>
</dbReference>
<evidence type="ECO:0000259" key="3">
    <source>
        <dbReference type="Pfam" id="PF17482"/>
    </source>
</evidence>
<evidence type="ECO:0000256" key="1">
    <source>
        <dbReference type="ARBA" id="ARBA00008005"/>
    </source>
</evidence>
<evidence type="ECO:0000313" key="5">
    <source>
        <dbReference type="Proteomes" id="UP000670947"/>
    </source>
</evidence>
<dbReference type="InterPro" id="IPR020287">
    <property type="entry name" value="Tail_sheath_C"/>
</dbReference>